<keyword evidence="3 5" id="KW-0067">ATP-binding</keyword>
<dbReference type="STRING" id="168384.SAMN05660368_00403"/>
<evidence type="ECO:0000313" key="6">
    <source>
        <dbReference type="Proteomes" id="UP000005561"/>
    </source>
</evidence>
<evidence type="ECO:0000256" key="1">
    <source>
        <dbReference type="ARBA" id="ARBA00022448"/>
    </source>
</evidence>
<evidence type="ECO:0000256" key="3">
    <source>
        <dbReference type="ARBA" id="ARBA00022840"/>
    </source>
</evidence>
<dbReference type="PANTHER" id="PTHR42939">
    <property type="entry name" value="ABC TRANSPORTER ATP-BINDING PROTEIN ALBC-RELATED"/>
    <property type="match status" value="1"/>
</dbReference>
<protein>
    <submittedName>
        <fullName evidence="5">ABC transporter, ATP-binding protein</fullName>
    </submittedName>
</protein>
<dbReference type="Pfam" id="PF00005">
    <property type="entry name" value="ABC_tran"/>
    <property type="match status" value="1"/>
</dbReference>
<dbReference type="SUPFAM" id="SSF52540">
    <property type="entry name" value="P-loop containing nucleoside triphosphate hydrolases"/>
    <property type="match status" value="1"/>
</dbReference>
<dbReference type="PROSITE" id="PS50893">
    <property type="entry name" value="ABC_TRANSPORTER_2"/>
    <property type="match status" value="1"/>
</dbReference>
<dbReference type="Proteomes" id="UP000005561">
    <property type="component" value="Unassembled WGS sequence"/>
</dbReference>
<accession>C6LED2</accession>
<dbReference type="GO" id="GO:0016887">
    <property type="term" value="F:ATP hydrolysis activity"/>
    <property type="evidence" value="ECO:0007669"/>
    <property type="project" value="InterPro"/>
</dbReference>
<comment type="caution">
    <text evidence="5">The sequence shown here is derived from an EMBL/GenBank/DDBJ whole genome shotgun (WGS) entry which is preliminary data.</text>
</comment>
<dbReference type="SMART" id="SM00382">
    <property type="entry name" value="AAA"/>
    <property type="match status" value="1"/>
</dbReference>
<dbReference type="CDD" id="cd03230">
    <property type="entry name" value="ABC_DR_subfamily_A"/>
    <property type="match status" value="1"/>
</dbReference>
<dbReference type="Gene3D" id="3.40.50.300">
    <property type="entry name" value="P-loop containing nucleotide triphosphate hydrolases"/>
    <property type="match status" value="1"/>
</dbReference>
<dbReference type="InterPro" id="IPR027417">
    <property type="entry name" value="P-loop_NTPase"/>
</dbReference>
<dbReference type="InterPro" id="IPR051782">
    <property type="entry name" value="ABC_Transporter_VariousFunc"/>
</dbReference>
<name>C6LED2_9FIRM</name>
<proteinExistence type="predicted"/>
<keyword evidence="6" id="KW-1185">Reference proteome</keyword>
<keyword evidence="1" id="KW-0813">Transport</keyword>
<feature type="domain" description="ABC transporter" evidence="4">
    <location>
        <begin position="15"/>
        <end position="246"/>
    </location>
</feature>
<dbReference type="PANTHER" id="PTHR42939:SF3">
    <property type="entry name" value="ABC TRANSPORTER ATP-BINDING COMPONENT"/>
    <property type="match status" value="1"/>
</dbReference>
<keyword evidence="2" id="KW-0547">Nucleotide-binding</keyword>
<reference evidence="5" key="1">
    <citation type="submission" date="2009-07" db="EMBL/GenBank/DDBJ databases">
        <authorList>
            <person name="Weinstock G."/>
            <person name="Sodergren E."/>
            <person name="Clifton S."/>
            <person name="Fulton L."/>
            <person name="Fulton B."/>
            <person name="Courtney L."/>
            <person name="Fronick C."/>
            <person name="Harrison M."/>
            <person name="Strong C."/>
            <person name="Farmer C."/>
            <person name="Delahaunty K."/>
            <person name="Markovic C."/>
            <person name="Hall O."/>
            <person name="Minx P."/>
            <person name="Tomlinson C."/>
            <person name="Mitreva M."/>
            <person name="Nelson J."/>
            <person name="Hou S."/>
            <person name="Wollam A."/>
            <person name="Pepin K.H."/>
            <person name="Johnson M."/>
            <person name="Bhonagiri V."/>
            <person name="Nash W.E."/>
            <person name="Warren W."/>
            <person name="Chinwalla A."/>
            <person name="Mardis E.R."/>
            <person name="Wilson R.K."/>
        </authorList>
    </citation>
    <scope>NUCLEOTIDE SEQUENCE [LARGE SCALE GENOMIC DNA]</scope>
    <source>
        <strain evidence="5">DSM 14469</strain>
    </source>
</reference>
<evidence type="ECO:0000259" key="4">
    <source>
        <dbReference type="PROSITE" id="PS50893"/>
    </source>
</evidence>
<dbReference type="AlphaFoldDB" id="C6LED2"/>
<evidence type="ECO:0000313" key="5">
    <source>
        <dbReference type="EMBL" id="EET60915.1"/>
    </source>
</evidence>
<gene>
    <name evidence="5" type="ORF">BRYFOR_06981</name>
</gene>
<organism evidence="5 6">
    <name type="scientific">Marvinbryantia formatexigens DSM 14469</name>
    <dbReference type="NCBI Taxonomy" id="478749"/>
    <lineage>
        <taxon>Bacteria</taxon>
        <taxon>Bacillati</taxon>
        <taxon>Bacillota</taxon>
        <taxon>Clostridia</taxon>
        <taxon>Lachnospirales</taxon>
        <taxon>Lachnospiraceae</taxon>
        <taxon>Marvinbryantia</taxon>
    </lineage>
</organism>
<evidence type="ECO:0000256" key="2">
    <source>
        <dbReference type="ARBA" id="ARBA00022741"/>
    </source>
</evidence>
<sequence>MKRLRLCRNRNRKENRNMDALEVKGLQKEYKDFTLSDISFSIPKGYIMGYVGQNGSGKTTTLSLISHLIRADGGTCVIDGLRYEEQPIAYRAAIGFVGDSDGLLPDFTVKNIRSICRDFYPTFREQEFNDYMKKWKLPEKKKIKEFSRGMRVKLMFAIALARDTRVLILDEATNGLDPVVRQEILEILQDYISDGEHSVLFSTHILSDLEQIADYIFFINGGKKIFCETKEDLQEEWMLVKGGPGDLDARARKCLVGIKESGVGFEAIVRSDDAACLPPGCLLEKPLIDQIIVHMIQDMEGKS</sequence>
<dbReference type="InterPro" id="IPR003593">
    <property type="entry name" value="AAA+_ATPase"/>
</dbReference>
<dbReference type="InterPro" id="IPR003439">
    <property type="entry name" value="ABC_transporter-like_ATP-bd"/>
</dbReference>
<dbReference type="EMBL" id="ACCL02000008">
    <property type="protein sequence ID" value="EET60915.1"/>
    <property type="molecule type" value="Genomic_DNA"/>
</dbReference>
<dbReference type="eggNOG" id="COG1131">
    <property type="taxonomic scope" value="Bacteria"/>
</dbReference>
<dbReference type="GO" id="GO:0005524">
    <property type="term" value="F:ATP binding"/>
    <property type="evidence" value="ECO:0007669"/>
    <property type="project" value="UniProtKB-KW"/>
</dbReference>